<dbReference type="PROSITE" id="PS00107">
    <property type="entry name" value="PROTEIN_KINASE_ATP"/>
    <property type="match status" value="1"/>
</dbReference>
<keyword evidence="1" id="KW-0808">Transferase</keyword>
<keyword evidence="7" id="KW-0723">Serine/threonine-protein kinase</keyword>
<keyword evidence="2 5" id="KW-0547">Nucleotide-binding</keyword>
<dbReference type="EMBL" id="CADCWL010000226">
    <property type="protein sequence ID" value="CAA9581612.1"/>
    <property type="molecule type" value="Genomic_DNA"/>
</dbReference>
<dbReference type="PROSITE" id="PS50011">
    <property type="entry name" value="PROTEIN_KINASE_DOM"/>
    <property type="match status" value="1"/>
</dbReference>
<dbReference type="PANTHER" id="PTHR43289:SF6">
    <property type="entry name" value="SERINE_THREONINE-PROTEIN KINASE NEKL-3"/>
    <property type="match status" value="1"/>
</dbReference>
<dbReference type="InterPro" id="IPR000719">
    <property type="entry name" value="Prot_kinase_dom"/>
</dbReference>
<gene>
    <name evidence="7" type="ORF">AVDCRST_MAG19-4015</name>
</gene>
<dbReference type="Pfam" id="PF00069">
    <property type="entry name" value="Pkinase"/>
    <property type="match status" value="1"/>
</dbReference>
<dbReference type="PROSITE" id="PS00108">
    <property type="entry name" value="PROTEIN_KINASE_ST"/>
    <property type="match status" value="1"/>
</dbReference>
<evidence type="ECO:0000259" key="6">
    <source>
        <dbReference type="PROSITE" id="PS50011"/>
    </source>
</evidence>
<dbReference type="SUPFAM" id="SSF56112">
    <property type="entry name" value="Protein kinase-like (PK-like)"/>
    <property type="match status" value="1"/>
</dbReference>
<evidence type="ECO:0000256" key="2">
    <source>
        <dbReference type="ARBA" id="ARBA00022741"/>
    </source>
</evidence>
<feature type="binding site" evidence="5">
    <location>
        <position position="63"/>
    </location>
    <ligand>
        <name>ATP</name>
        <dbReference type="ChEBI" id="CHEBI:30616"/>
    </ligand>
</feature>
<sequence length="490" mass="51679">MSTLTDEAEPPVVPPIPGGRADAALTTIAGRYAVDLEAPLGVGGMALVYRGKDLRTRRDVALKTLRREYRDDPETRARFRREARLLAFLAHPNVVRVFDFVEDRGASWVVLEQVSGQSLKGLIEEHGPFPPAETAQLLEQAAAALGHLHARGLVHLDVKPQNLLLADDRRLKLIDFGLAQPAGQPQEAIGGRTFGTAAYLAPEQAAGEPVDVATDVYALGCVAYELLSGRPPFAGERAGEAKNDVIRARLERVPDPPSRARPDLKLPPWIDDVLLWALAPDPAARYRSVDSFARVFRAGLEGERLVEIGTTGRAAVAEVPAGGSRLVPGSAAPTAGSSAGPRPASRGLGLLARAGGRVARQSGAIQRGLWRWVAAVGLLDAGLAALLFLTQGAIPGLYEPAATPGPGSMARVVVDDLRMRDGAGLATTARLVLAEGERVIVTGDPVPGDGRAWLPVTREGDGATFSGFVAAEGLAPATPLERLRDAIGLD</sequence>
<evidence type="ECO:0000256" key="3">
    <source>
        <dbReference type="ARBA" id="ARBA00022777"/>
    </source>
</evidence>
<dbReference type="GO" id="GO:0005524">
    <property type="term" value="F:ATP binding"/>
    <property type="evidence" value="ECO:0007669"/>
    <property type="project" value="UniProtKB-UniRule"/>
</dbReference>
<keyword evidence="3 7" id="KW-0418">Kinase</keyword>
<keyword evidence="4 5" id="KW-0067">ATP-binding</keyword>
<dbReference type="PANTHER" id="PTHR43289">
    <property type="entry name" value="MITOGEN-ACTIVATED PROTEIN KINASE KINASE KINASE 20-RELATED"/>
    <property type="match status" value="1"/>
</dbReference>
<evidence type="ECO:0000256" key="5">
    <source>
        <dbReference type="PROSITE-ProRule" id="PRU10141"/>
    </source>
</evidence>
<dbReference type="InterPro" id="IPR011009">
    <property type="entry name" value="Kinase-like_dom_sf"/>
</dbReference>
<dbReference type="InterPro" id="IPR017441">
    <property type="entry name" value="Protein_kinase_ATP_BS"/>
</dbReference>
<reference evidence="7" key="1">
    <citation type="submission" date="2020-02" db="EMBL/GenBank/DDBJ databases">
        <authorList>
            <person name="Meier V. D."/>
        </authorList>
    </citation>
    <scope>NUCLEOTIDE SEQUENCE</scope>
    <source>
        <strain evidence="7">AVDCRST_MAG19</strain>
    </source>
</reference>
<proteinExistence type="predicted"/>
<dbReference type="CDD" id="cd14014">
    <property type="entry name" value="STKc_PknB_like"/>
    <property type="match status" value="1"/>
</dbReference>
<evidence type="ECO:0000256" key="4">
    <source>
        <dbReference type="ARBA" id="ARBA00022840"/>
    </source>
</evidence>
<dbReference type="Gene3D" id="1.10.510.10">
    <property type="entry name" value="Transferase(Phosphotransferase) domain 1"/>
    <property type="match status" value="1"/>
</dbReference>
<accession>A0A6J4VS27</accession>
<protein>
    <submittedName>
        <fullName evidence="7">Serine/threonine protein kinase PrkC, regulator of stationary phase</fullName>
    </submittedName>
</protein>
<name>A0A6J4VS27_9BACT</name>
<organism evidence="7">
    <name type="scientific">uncultured Thermomicrobiales bacterium</name>
    <dbReference type="NCBI Taxonomy" id="1645740"/>
    <lineage>
        <taxon>Bacteria</taxon>
        <taxon>Pseudomonadati</taxon>
        <taxon>Thermomicrobiota</taxon>
        <taxon>Thermomicrobia</taxon>
        <taxon>Thermomicrobiales</taxon>
        <taxon>environmental samples</taxon>
    </lineage>
</organism>
<dbReference type="InterPro" id="IPR008271">
    <property type="entry name" value="Ser/Thr_kinase_AS"/>
</dbReference>
<dbReference type="GO" id="GO:0004674">
    <property type="term" value="F:protein serine/threonine kinase activity"/>
    <property type="evidence" value="ECO:0007669"/>
    <property type="project" value="UniProtKB-KW"/>
</dbReference>
<dbReference type="SMART" id="SM00220">
    <property type="entry name" value="S_TKc"/>
    <property type="match status" value="1"/>
</dbReference>
<dbReference type="AlphaFoldDB" id="A0A6J4VS27"/>
<dbReference type="Gene3D" id="3.30.200.20">
    <property type="entry name" value="Phosphorylase Kinase, domain 1"/>
    <property type="match status" value="1"/>
</dbReference>
<evidence type="ECO:0000256" key="1">
    <source>
        <dbReference type="ARBA" id="ARBA00022679"/>
    </source>
</evidence>
<evidence type="ECO:0000313" key="7">
    <source>
        <dbReference type="EMBL" id="CAA9581612.1"/>
    </source>
</evidence>
<feature type="domain" description="Protein kinase" evidence="6">
    <location>
        <begin position="34"/>
        <end position="297"/>
    </location>
</feature>